<feature type="compositionally biased region" description="Basic residues" evidence="3">
    <location>
        <begin position="44"/>
        <end position="82"/>
    </location>
</feature>
<dbReference type="PANTHER" id="PTHR10496">
    <property type="entry name" value="40S RIBOSOMAL PROTEIN S24"/>
    <property type="match status" value="1"/>
</dbReference>
<dbReference type="GO" id="GO:0005840">
    <property type="term" value="C:ribosome"/>
    <property type="evidence" value="ECO:0007669"/>
    <property type="project" value="UniProtKB-KW"/>
</dbReference>
<evidence type="ECO:0000256" key="1">
    <source>
        <dbReference type="ARBA" id="ARBA00022980"/>
    </source>
</evidence>
<name>A0A8H7ZTL6_9FUNG</name>
<keyword evidence="5" id="KW-1185">Reference proteome</keyword>
<dbReference type="EMBL" id="JAEFCI010007372">
    <property type="protein sequence ID" value="KAG5459100.1"/>
    <property type="molecule type" value="Genomic_DNA"/>
</dbReference>
<dbReference type="GO" id="GO:0006412">
    <property type="term" value="P:translation"/>
    <property type="evidence" value="ECO:0007669"/>
    <property type="project" value="InterPro"/>
</dbReference>
<reference evidence="4 5" key="1">
    <citation type="journal article" name="Sci. Rep.">
        <title>Genome-scale phylogenetic analyses confirm Olpidium as the closest living zoosporic fungus to the non-flagellated, terrestrial fungi.</title>
        <authorList>
            <person name="Chang Y."/>
            <person name="Rochon D."/>
            <person name="Sekimoto S."/>
            <person name="Wang Y."/>
            <person name="Chovatia M."/>
            <person name="Sandor L."/>
            <person name="Salamov A."/>
            <person name="Grigoriev I.V."/>
            <person name="Stajich J.E."/>
            <person name="Spatafora J.W."/>
        </authorList>
    </citation>
    <scope>NUCLEOTIDE SEQUENCE [LARGE SCALE GENOMIC DNA]</scope>
    <source>
        <strain evidence="4">S191</strain>
    </source>
</reference>
<dbReference type="Gene3D" id="3.30.70.3370">
    <property type="match status" value="1"/>
</dbReference>
<sequence length="82" mass="9504">MYKVDKEVVFVFGFKTHFGGGQSTGFGLIYDSTDASNKFEPKHRLVRHGLKQAPKTSRKQRKERKNREKKVRGANKHGDRKK</sequence>
<dbReference type="GO" id="GO:0003735">
    <property type="term" value="F:structural constituent of ribosome"/>
    <property type="evidence" value="ECO:0007669"/>
    <property type="project" value="InterPro"/>
</dbReference>
<organism evidence="4 5">
    <name type="scientific">Olpidium bornovanus</name>
    <dbReference type="NCBI Taxonomy" id="278681"/>
    <lineage>
        <taxon>Eukaryota</taxon>
        <taxon>Fungi</taxon>
        <taxon>Fungi incertae sedis</taxon>
        <taxon>Olpidiomycota</taxon>
        <taxon>Olpidiomycotina</taxon>
        <taxon>Olpidiomycetes</taxon>
        <taxon>Olpidiales</taxon>
        <taxon>Olpidiaceae</taxon>
        <taxon>Olpidium</taxon>
    </lineage>
</organism>
<dbReference type="InterPro" id="IPR001976">
    <property type="entry name" value="Ribosomal_eS24"/>
</dbReference>
<protein>
    <submittedName>
        <fullName evidence="4">Ribosomal protein S24e-domain-containing protein</fullName>
    </submittedName>
</protein>
<accession>A0A8H7ZTL6</accession>
<dbReference type="Pfam" id="PF01282">
    <property type="entry name" value="Ribosomal_S24e"/>
    <property type="match status" value="1"/>
</dbReference>
<comment type="caution">
    <text evidence="4">The sequence shown here is derived from an EMBL/GenBank/DDBJ whole genome shotgun (WGS) entry which is preliminary data.</text>
</comment>
<keyword evidence="1 4" id="KW-0689">Ribosomal protein</keyword>
<keyword evidence="2" id="KW-0687">Ribonucleoprotein</keyword>
<dbReference type="SUPFAM" id="SSF54189">
    <property type="entry name" value="Ribosomal proteins S24e, L23 and L15e"/>
    <property type="match status" value="1"/>
</dbReference>
<evidence type="ECO:0000256" key="2">
    <source>
        <dbReference type="ARBA" id="ARBA00023274"/>
    </source>
</evidence>
<dbReference type="AlphaFoldDB" id="A0A8H7ZTL6"/>
<dbReference type="InterPro" id="IPR012678">
    <property type="entry name" value="Ribosomal_uL23/eL15/eS24_sf"/>
</dbReference>
<dbReference type="Proteomes" id="UP000673691">
    <property type="component" value="Unassembled WGS sequence"/>
</dbReference>
<gene>
    <name evidence="4" type="ORF">BJ554DRAFT_550</name>
</gene>
<feature type="region of interest" description="Disordered" evidence="3">
    <location>
        <begin position="42"/>
        <end position="82"/>
    </location>
</feature>
<proteinExistence type="predicted"/>
<dbReference type="InterPro" id="IPR053709">
    <property type="entry name" value="eRP_eS24_sf"/>
</dbReference>
<dbReference type="OrthoDB" id="5571754at2759"/>
<evidence type="ECO:0000256" key="3">
    <source>
        <dbReference type="SAM" id="MobiDB-lite"/>
    </source>
</evidence>
<dbReference type="GO" id="GO:1990904">
    <property type="term" value="C:ribonucleoprotein complex"/>
    <property type="evidence" value="ECO:0007669"/>
    <property type="project" value="UniProtKB-KW"/>
</dbReference>
<evidence type="ECO:0000313" key="4">
    <source>
        <dbReference type="EMBL" id="KAG5459100.1"/>
    </source>
</evidence>
<evidence type="ECO:0000313" key="5">
    <source>
        <dbReference type="Proteomes" id="UP000673691"/>
    </source>
</evidence>